<keyword evidence="2" id="KW-0812">Transmembrane</keyword>
<dbReference type="GO" id="GO:0005886">
    <property type="term" value="C:plasma membrane"/>
    <property type="evidence" value="ECO:0007669"/>
    <property type="project" value="TreeGrafter"/>
</dbReference>
<dbReference type="InterPro" id="IPR031968">
    <property type="entry name" value="VASt"/>
</dbReference>
<dbReference type="GO" id="GO:0005789">
    <property type="term" value="C:endoplasmic reticulum membrane"/>
    <property type="evidence" value="ECO:0007669"/>
    <property type="project" value="TreeGrafter"/>
</dbReference>
<evidence type="ECO:0000256" key="2">
    <source>
        <dbReference type="ARBA" id="ARBA00022692"/>
    </source>
</evidence>
<dbReference type="PROSITE" id="PS51778">
    <property type="entry name" value="VAST"/>
    <property type="match status" value="1"/>
</dbReference>
<evidence type="ECO:0000256" key="4">
    <source>
        <dbReference type="ARBA" id="ARBA00023136"/>
    </source>
</evidence>
<dbReference type="GO" id="GO:0140268">
    <property type="term" value="C:endoplasmic reticulum-plasma membrane contact site"/>
    <property type="evidence" value="ECO:0007669"/>
    <property type="project" value="TreeGrafter"/>
</dbReference>
<feature type="region of interest" description="Disordered" evidence="5">
    <location>
        <begin position="1"/>
        <end position="76"/>
    </location>
</feature>
<feature type="compositionally biased region" description="Basic and acidic residues" evidence="5">
    <location>
        <begin position="61"/>
        <end position="74"/>
    </location>
</feature>
<evidence type="ECO:0000313" key="7">
    <source>
        <dbReference type="EMBL" id="CAB3365405.1"/>
    </source>
</evidence>
<evidence type="ECO:0000256" key="5">
    <source>
        <dbReference type="SAM" id="MobiDB-lite"/>
    </source>
</evidence>
<keyword evidence="3" id="KW-1133">Transmembrane helix</keyword>
<protein>
    <recommendedName>
        <fullName evidence="6">VASt domain-containing protein</fullName>
    </recommendedName>
</protein>
<dbReference type="CDD" id="cd13220">
    <property type="entry name" value="PH-GRAM_GRAMDC"/>
    <property type="match status" value="1"/>
</dbReference>
<dbReference type="Pfam" id="PF16016">
    <property type="entry name" value="VASt"/>
    <property type="match status" value="1"/>
</dbReference>
<feature type="compositionally biased region" description="Low complexity" evidence="5">
    <location>
        <begin position="22"/>
        <end position="35"/>
    </location>
</feature>
<reference evidence="7 8" key="1">
    <citation type="submission" date="2020-04" db="EMBL/GenBank/DDBJ databases">
        <authorList>
            <person name="Alioto T."/>
            <person name="Alioto T."/>
            <person name="Gomez Garrido J."/>
        </authorList>
    </citation>
    <scope>NUCLEOTIDE SEQUENCE [LARGE SCALE GENOMIC DNA]</scope>
</reference>
<dbReference type="PANTHER" id="PTHR23319">
    <property type="entry name" value="GRAM DOMAIN CONTAINING 1B, ISOFORM E"/>
    <property type="match status" value="1"/>
</dbReference>
<evidence type="ECO:0000259" key="6">
    <source>
        <dbReference type="PROSITE" id="PS51778"/>
    </source>
</evidence>
<accession>A0A8S1CB90</accession>
<dbReference type="Gene3D" id="2.30.29.30">
    <property type="entry name" value="Pleckstrin-homology domain (PH domain)/Phosphotyrosine-binding domain (PTB)"/>
    <property type="match status" value="1"/>
</dbReference>
<evidence type="ECO:0000313" key="8">
    <source>
        <dbReference type="Proteomes" id="UP000494165"/>
    </source>
</evidence>
<dbReference type="GO" id="GO:0120015">
    <property type="term" value="F:sterol transfer activity"/>
    <property type="evidence" value="ECO:0007669"/>
    <property type="project" value="TreeGrafter"/>
</dbReference>
<dbReference type="Proteomes" id="UP000494165">
    <property type="component" value="Unassembled WGS sequence"/>
</dbReference>
<keyword evidence="8" id="KW-1185">Reference proteome</keyword>
<evidence type="ECO:0000256" key="1">
    <source>
        <dbReference type="ARBA" id="ARBA00004167"/>
    </source>
</evidence>
<feature type="compositionally biased region" description="Basic and acidic residues" evidence="5">
    <location>
        <begin position="40"/>
        <end position="49"/>
    </location>
</feature>
<dbReference type="GO" id="GO:0032934">
    <property type="term" value="F:sterol binding"/>
    <property type="evidence" value="ECO:0007669"/>
    <property type="project" value="TreeGrafter"/>
</dbReference>
<gene>
    <name evidence="7" type="ORF">CLODIP_2_CD06151</name>
</gene>
<dbReference type="EMBL" id="CADEPI010000020">
    <property type="protein sequence ID" value="CAB3365405.1"/>
    <property type="molecule type" value="Genomic_DNA"/>
</dbReference>
<dbReference type="OrthoDB" id="2162691at2759"/>
<feature type="compositionally biased region" description="Polar residues" evidence="5">
    <location>
        <begin position="317"/>
        <end position="335"/>
    </location>
</feature>
<dbReference type="AlphaFoldDB" id="A0A8S1CB90"/>
<dbReference type="InterPro" id="IPR051482">
    <property type="entry name" value="Cholesterol_transport"/>
</dbReference>
<name>A0A8S1CB90_9INSE</name>
<evidence type="ECO:0000256" key="3">
    <source>
        <dbReference type="ARBA" id="ARBA00022989"/>
    </source>
</evidence>
<dbReference type="InterPro" id="IPR011993">
    <property type="entry name" value="PH-like_dom_sf"/>
</dbReference>
<dbReference type="PANTHER" id="PTHR23319:SF4">
    <property type="entry name" value="GRAM DOMAIN CONTAINING 1B, ISOFORM E"/>
    <property type="match status" value="1"/>
</dbReference>
<feature type="domain" description="VASt" evidence="6">
    <location>
        <begin position="354"/>
        <end position="526"/>
    </location>
</feature>
<feature type="region of interest" description="Disordered" evidence="5">
    <location>
        <begin position="317"/>
        <end position="343"/>
    </location>
</feature>
<dbReference type="SMART" id="SM00568">
    <property type="entry name" value="GRAM"/>
    <property type="match status" value="1"/>
</dbReference>
<comment type="caution">
    <text evidence="7">The sequence shown here is derived from an EMBL/GenBank/DDBJ whole genome shotgun (WGS) entry which is preliminary data.</text>
</comment>
<dbReference type="InterPro" id="IPR004182">
    <property type="entry name" value="GRAM"/>
</dbReference>
<dbReference type="Pfam" id="PF02893">
    <property type="entry name" value="GRAM"/>
    <property type="match status" value="1"/>
</dbReference>
<keyword evidence="4" id="KW-0472">Membrane</keyword>
<sequence>MASPQPTQPEAMAEANPFLPAPSVVSPSPSSSSISKKNGSKRDSSRSDEFPPIDSDSSGANKKESKSEKPGMEKPKKKSSWYSALYPTYKTRSEGFKRTFKELPADERLVVDYSCALQRDILVHGRLYVSPGYLCFYANIFGWETSVTVPWRQVTGLTKEKTALVIPNAILVTTNNERYFLTSFGARDKTFLMLFRIWQNALLDKSLTNQELWQLVHSCYGEELGLTSDDEDYVSSTGIDEENAANLSRSLAMDQSAKVADVPEAPITPLITTTCVQDSEPATLTQPINQSSGSQDSELNLLSATGELQPSINSNLLAAPSTADSGSVQTDLSDTTESDVEKSDTVAICPNPHEGRDLLDVVFPIPVDQLFSLLFTTSTFFVAFHTTRKTYDIQATSWTPDKSTGIKTRQVTMTISINNSVGPKTAQVAEDQVMSPVSSPGKIYVIDVEANQSGIPYADSFYIINHFCLVRLSDNECRLSVNSQLKYRKSVWGLVKTFIEKNSWSGLEEFYKALSKALTAEAEALLAGEATSVVVKRKNRIARHRRVRAGQLIVTSEASGSTSVTAAGEGSSTVRAALVSQFVGGDRPMNAADSPTCCSWIILATLVALLLLNALLYHKLWGLEEWGREVALNKFELPFPKDKPQSHEDWLKLLQKQEVLHRKEMDHWQRFLDAAINLLKQAEETLQQLHSSIKPPTVSTVWADDSTSTGNSSPSDEL</sequence>
<organism evidence="7 8">
    <name type="scientific">Cloeon dipterum</name>
    <dbReference type="NCBI Taxonomy" id="197152"/>
    <lineage>
        <taxon>Eukaryota</taxon>
        <taxon>Metazoa</taxon>
        <taxon>Ecdysozoa</taxon>
        <taxon>Arthropoda</taxon>
        <taxon>Hexapoda</taxon>
        <taxon>Insecta</taxon>
        <taxon>Pterygota</taxon>
        <taxon>Palaeoptera</taxon>
        <taxon>Ephemeroptera</taxon>
        <taxon>Pisciforma</taxon>
        <taxon>Baetidae</taxon>
        <taxon>Cloeon</taxon>
    </lineage>
</organism>
<comment type="subcellular location">
    <subcellularLocation>
        <location evidence="1">Membrane</location>
        <topology evidence="1">Single-pass membrane protein</topology>
    </subcellularLocation>
</comment>
<proteinExistence type="predicted"/>
<dbReference type="FunFam" id="2.30.29.30:FF:000008">
    <property type="entry name" value="GRAM domain containing 1B"/>
    <property type="match status" value="1"/>
</dbReference>
<dbReference type="GO" id="GO:0032366">
    <property type="term" value="P:intracellular sterol transport"/>
    <property type="evidence" value="ECO:0007669"/>
    <property type="project" value="TreeGrafter"/>
</dbReference>